<accession>V5Z3Z3</accession>
<proteinExistence type="predicted"/>
<dbReference type="AlphaFoldDB" id="V5Z3Z3"/>
<dbReference type="EMBL" id="CAHS01000005">
    <property type="protein sequence ID" value="CCG85683.1"/>
    <property type="molecule type" value="Genomic_DNA"/>
</dbReference>
<gene>
    <name evidence="2" type="ORF">EPIR_0318</name>
</gene>
<dbReference type="STRING" id="1161919.EPIR_0318"/>
<keyword evidence="3" id="KW-1185">Reference proteome</keyword>
<feature type="region of interest" description="Disordered" evidence="1">
    <location>
        <begin position="1"/>
        <end position="22"/>
    </location>
</feature>
<evidence type="ECO:0000256" key="1">
    <source>
        <dbReference type="SAM" id="MobiDB-lite"/>
    </source>
</evidence>
<comment type="caution">
    <text evidence="2">The sequence shown here is derived from an EMBL/GenBank/DDBJ whole genome shotgun (WGS) entry which is preliminary data.</text>
</comment>
<reference evidence="2 3" key="1">
    <citation type="journal article" date="2013" name="Syst. Appl. Microbiol.">
        <title>Phylogenetic position and virulence apparatus of the pear flower necrosis pathogen Erwinia piriflorinigrans CFBP 5888T as assessed by comparative genomics.</title>
        <authorList>
            <person name="Smits T.H."/>
            <person name="Rezzonico F."/>
            <person name="Lopez M.M."/>
            <person name="Blom J."/>
            <person name="Goesmann A."/>
            <person name="Frey J.E."/>
            <person name="Duffy B."/>
        </authorList>
    </citation>
    <scope>NUCLEOTIDE SEQUENCE [LARGE SCALE GENOMIC DNA]</scope>
    <source>
        <strain evidence="3">CFBP5888</strain>
    </source>
</reference>
<sequence>MNDSNAVIRMDGDSPAQTANVVAASGTKVQTAKLGEK</sequence>
<name>V5Z3Z3_9GAMM</name>
<evidence type="ECO:0000313" key="3">
    <source>
        <dbReference type="Proteomes" id="UP000018217"/>
    </source>
</evidence>
<evidence type="ECO:0000313" key="2">
    <source>
        <dbReference type="EMBL" id="CCG85683.1"/>
    </source>
</evidence>
<dbReference type="Proteomes" id="UP000018217">
    <property type="component" value="Unassembled WGS sequence"/>
</dbReference>
<organism evidence="2 3">
    <name type="scientific">Erwinia piriflorinigrans CFBP 5888</name>
    <dbReference type="NCBI Taxonomy" id="1161919"/>
    <lineage>
        <taxon>Bacteria</taxon>
        <taxon>Pseudomonadati</taxon>
        <taxon>Pseudomonadota</taxon>
        <taxon>Gammaproteobacteria</taxon>
        <taxon>Enterobacterales</taxon>
        <taxon>Erwiniaceae</taxon>
        <taxon>Erwinia</taxon>
    </lineage>
</organism>
<protein>
    <submittedName>
        <fullName evidence="2">Uncharacterized protein</fullName>
    </submittedName>
</protein>